<accession>A0A975JDX2</accession>
<evidence type="ECO:0000256" key="5">
    <source>
        <dbReference type="ARBA" id="ARBA00023125"/>
    </source>
</evidence>
<dbReference type="SUPFAM" id="SSF56349">
    <property type="entry name" value="DNA breaking-rejoining enzymes"/>
    <property type="match status" value="1"/>
</dbReference>
<evidence type="ECO:0000256" key="4">
    <source>
        <dbReference type="ARBA" id="ARBA00023029"/>
    </source>
</evidence>
<gene>
    <name evidence="9" type="ORF">KDD17_01105</name>
</gene>
<feature type="domain" description="DNA topoisomerase I catalytic core eukaryotic-type" evidence="7">
    <location>
        <begin position="87"/>
        <end position="250"/>
    </location>
</feature>
<feature type="domain" description="DNA topoisomerase IB N-terminal" evidence="8">
    <location>
        <begin position="23"/>
        <end position="71"/>
    </location>
</feature>
<dbReference type="EMBL" id="CP073581">
    <property type="protein sequence ID" value="QUJ76696.1"/>
    <property type="molecule type" value="Genomic_DNA"/>
</dbReference>
<dbReference type="KEGG" id="sual:KDD17_01105"/>
<dbReference type="Proteomes" id="UP000683291">
    <property type="component" value="Chromosome 1"/>
</dbReference>
<reference evidence="9" key="1">
    <citation type="submission" date="2021-04" db="EMBL/GenBank/DDBJ databases">
        <title>Complete genome sequence for Sulfitobacter sp. strain JK7-1.</title>
        <authorList>
            <person name="Park S.-J."/>
        </authorList>
    </citation>
    <scope>NUCLEOTIDE SEQUENCE</scope>
    <source>
        <strain evidence="9">JK7-1</strain>
    </source>
</reference>
<dbReference type="GO" id="GO:0003917">
    <property type="term" value="F:DNA topoisomerase type I (single strand cut, ATP-independent) activity"/>
    <property type="evidence" value="ECO:0007669"/>
    <property type="project" value="UniProtKB-EC"/>
</dbReference>
<evidence type="ECO:0000256" key="1">
    <source>
        <dbReference type="ARBA" id="ARBA00000213"/>
    </source>
</evidence>
<dbReference type="AlphaFoldDB" id="A0A975JDX2"/>
<keyword evidence="6" id="KW-0413">Isomerase</keyword>
<organism evidence="9 10">
    <name type="scientific">Sulfitobacter albidus</name>
    <dbReference type="NCBI Taxonomy" id="2829501"/>
    <lineage>
        <taxon>Bacteria</taxon>
        <taxon>Pseudomonadati</taxon>
        <taxon>Pseudomonadota</taxon>
        <taxon>Alphaproteobacteria</taxon>
        <taxon>Rhodobacterales</taxon>
        <taxon>Roseobacteraceae</taxon>
        <taxon>Sulfitobacter</taxon>
    </lineage>
</organism>
<dbReference type="InterPro" id="IPR014711">
    <property type="entry name" value="TopoI_cat_a-hlx-sub_euk"/>
</dbReference>
<proteinExistence type="inferred from homology"/>
<dbReference type="PROSITE" id="PS52038">
    <property type="entry name" value="TOPO_IB_2"/>
    <property type="match status" value="1"/>
</dbReference>
<dbReference type="EC" id="5.6.2.1" evidence="3"/>
<dbReference type="Gene3D" id="3.90.15.10">
    <property type="entry name" value="Topoisomerase I, Chain A, domain 3"/>
    <property type="match status" value="1"/>
</dbReference>
<dbReference type="InterPro" id="IPR035447">
    <property type="entry name" value="DNA_topo_I_N_sf"/>
</dbReference>
<evidence type="ECO:0000256" key="6">
    <source>
        <dbReference type="ARBA" id="ARBA00023235"/>
    </source>
</evidence>
<evidence type="ECO:0000256" key="2">
    <source>
        <dbReference type="ARBA" id="ARBA00006645"/>
    </source>
</evidence>
<keyword evidence="5" id="KW-0238">DNA-binding</keyword>
<dbReference type="SUPFAM" id="SSF55869">
    <property type="entry name" value="DNA topoisomerase I domain"/>
    <property type="match status" value="1"/>
</dbReference>
<evidence type="ECO:0000313" key="9">
    <source>
        <dbReference type="EMBL" id="QUJ76696.1"/>
    </source>
</evidence>
<dbReference type="Pfam" id="PF01028">
    <property type="entry name" value="Topoisom_I"/>
    <property type="match status" value="1"/>
</dbReference>
<dbReference type="InterPro" id="IPR011010">
    <property type="entry name" value="DNA_brk_join_enz"/>
</dbReference>
<evidence type="ECO:0000259" key="8">
    <source>
        <dbReference type="Pfam" id="PF21338"/>
    </source>
</evidence>
<evidence type="ECO:0000256" key="3">
    <source>
        <dbReference type="ARBA" id="ARBA00012891"/>
    </source>
</evidence>
<dbReference type="InterPro" id="IPR001631">
    <property type="entry name" value="TopoI"/>
</dbReference>
<comment type="similarity">
    <text evidence="2">Belongs to the type IB topoisomerase family.</text>
</comment>
<protein>
    <recommendedName>
        <fullName evidence="3">DNA topoisomerase</fullName>
        <ecNumber evidence="3">5.6.2.1</ecNumber>
    </recommendedName>
</protein>
<keyword evidence="4" id="KW-0799">Topoisomerase</keyword>
<comment type="catalytic activity">
    <reaction evidence="1">
        <text>ATP-independent breakage of single-stranded DNA, followed by passage and rejoining.</text>
        <dbReference type="EC" id="5.6.2.1"/>
    </reaction>
</comment>
<name>A0A975JDX2_9RHOB</name>
<dbReference type="RefSeq" id="WP_212704893.1">
    <property type="nucleotide sequence ID" value="NZ_CP073581.1"/>
</dbReference>
<evidence type="ECO:0000259" key="7">
    <source>
        <dbReference type="Pfam" id="PF01028"/>
    </source>
</evidence>
<dbReference type="Gene3D" id="3.30.66.10">
    <property type="entry name" value="DNA topoisomerase I domain"/>
    <property type="match status" value="1"/>
</dbReference>
<dbReference type="InterPro" id="IPR013500">
    <property type="entry name" value="TopoI_cat_euk"/>
</dbReference>
<keyword evidence="10" id="KW-1185">Reference proteome</keyword>
<dbReference type="PRINTS" id="PR00416">
    <property type="entry name" value="EUTPISMRASEI"/>
</dbReference>
<dbReference type="GO" id="GO:0006265">
    <property type="term" value="P:DNA topological change"/>
    <property type="evidence" value="ECO:0007669"/>
    <property type="project" value="InterPro"/>
</dbReference>
<dbReference type="InterPro" id="IPR049331">
    <property type="entry name" value="Top1B_N_bact"/>
</dbReference>
<evidence type="ECO:0000313" key="10">
    <source>
        <dbReference type="Proteomes" id="UP000683291"/>
    </source>
</evidence>
<dbReference type="Gene3D" id="1.10.132.120">
    <property type="match status" value="1"/>
</dbReference>
<dbReference type="Pfam" id="PF21338">
    <property type="entry name" value="Top1B_N_bact"/>
    <property type="match status" value="1"/>
</dbReference>
<sequence length="320" mass="35138">MNVDLVYYSDDRPGIARRRRGRGFTYVAPDGTTIARGPERKRLEALAVPPAYEDVWMSPLENGHLQATGRDARSRKQYRYHEAWAEAQARTKFDGLSDFGMHLPRLRARVARDLKEEPGEKAFALAAAVTLIDRSAIRVGDPDYTRENGSYGALTLRRRHVSLEGNTIRLRYTAKGGKKVRRSLRDRTLAKVLHRVGDLPGAELLTWSDGGAVHTLSAQALNAYIAEAAGSEESTITAKTFRTWTGTVAAFGVAERGGATIKDMAEAAAERLSNTATIARNSYIHPDVVDLAGADALEGFDAGRSGLRAVENRLLGYLER</sequence>
<dbReference type="GO" id="GO:0003677">
    <property type="term" value="F:DNA binding"/>
    <property type="evidence" value="ECO:0007669"/>
    <property type="project" value="UniProtKB-KW"/>
</dbReference>